<name>A0A380NLW2_9FIRM</name>
<dbReference type="EMBL" id="UHIO01000001">
    <property type="protein sequence ID" value="SUP44299.1"/>
    <property type="molecule type" value="Genomic_DNA"/>
</dbReference>
<dbReference type="RefSeq" id="WP_115310711.1">
    <property type="nucleotide sequence ID" value="NZ_UHIO01000001.1"/>
</dbReference>
<organism evidence="1 2">
    <name type="scientific">Veillonella criceti</name>
    <dbReference type="NCBI Taxonomy" id="103891"/>
    <lineage>
        <taxon>Bacteria</taxon>
        <taxon>Bacillati</taxon>
        <taxon>Bacillota</taxon>
        <taxon>Negativicutes</taxon>
        <taxon>Veillonellales</taxon>
        <taxon>Veillonellaceae</taxon>
        <taxon>Veillonella</taxon>
    </lineage>
</organism>
<evidence type="ECO:0000313" key="1">
    <source>
        <dbReference type="EMBL" id="SUP44299.1"/>
    </source>
</evidence>
<dbReference type="NCBIfam" id="TIGR04493">
    <property type="entry name" value="microcomp_PduM"/>
    <property type="match status" value="1"/>
</dbReference>
<dbReference type="Proteomes" id="UP000255367">
    <property type="component" value="Unassembled WGS sequence"/>
</dbReference>
<dbReference type="GO" id="GO:0005198">
    <property type="term" value="F:structural molecule activity"/>
    <property type="evidence" value="ECO:0007669"/>
    <property type="project" value="InterPro"/>
</dbReference>
<proteinExistence type="predicted"/>
<evidence type="ECO:0000313" key="2">
    <source>
        <dbReference type="Proteomes" id="UP000255367"/>
    </source>
</evidence>
<dbReference type="OrthoDB" id="1629168at2"/>
<accession>A0A380NLW2</accession>
<dbReference type="AlphaFoldDB" id="A0A380NLW2"/>
<dbReference type="Pfam" id="PF15953">
    <property type="entry name" value="PDU_like"/>
    <property type="match status" value="1"/>
</dbReference>
<gene>
    <name evidence="1" type="ORF">NCTC12020_01596</name>
</gene>
<keyword evidence="2" id="KW-1185">Reference proteome</keyword>
<reference evidence="1 2" key="1">
    <citation type="submission" date="2018-06" db="EMBL/GenBank/DDBJ databases">
        <authorList>
            <consortium name="Pathogen Informatics"/>
            <person name="Doyle S."/>
        </authorList>
    </citation>
    <scope>NUCLEOTIDE SEQUENCE [LARGE SCALE GENOMIC DNA]</scope>
    <source>
        <strain evidence="1 2">NCTC12020</strain>
    </source>
</reference>
<sequence length="163" mass="18820">MDEIIAVVLKRLQARMKSQATVDLADENSLVETSLLHHHYIKVTGVTQAHLEALQQRQAGPWLTWMDQAIAYGCDISLVTTMVVNQQWNPEMILQWPVRFIDKQGRQVYSFKERIISASAIRTCKNESVILKFRGQRFTALGLDELRSRQLECVEGTKRYADW</sequence>
<protein>
    <submittedName>
        <fullName evidence="1">Putative propanediol utilization protein PduM</fullName>
    </submittedName>
</protein>
<dbReference type="InterPro" id="IPR030992">
    <property type="entry name" value="PduM"/>
</dbReference>